<comment type="subcellular location">
    <subcellularLocation>
        <location evidence="1">Cell membrane</location>
        <topology evidence="1">Multi-pass membrane protein</topology>
    </subcellularLocation>
</comment>
<feature type="transmembrane region" description="Helical" evidence="6">
    <location>
        <begin position="139"/>
        <end position="159"/>
    </location>
</feature>
<keyword evidence="5 6" id="KW-0472">Membrane</keyword>
<evidence type="ECO:0000256" key="6">
    <source>
        <dbReference type="SAM" id="Phobius"/>
    </source>
</evidence>
<dbReference type="InterPro" id="IPR001851">
    <property type="entry name" value="ABC_transp_permease"/>
</dbReference>
<feature type="transmembrane region" description="Helical" evidence="6">
    <location>
        <begin position="111"/>
        <end position="132"/>
    </location>
</feature>
<evidence type="ECO:0000256" key="2">
    <source>
        <dbReference type="ARBA" id="ARBA00022475"/>
    </source>
</evidence>
<dbReference type="PANTHER" id="PTHR32196">
    <property type="entry name" value="ABC TRANSPORTER PERMEASE PROTEIN YPHD-RELATED-RELATED"/>
    <property type="match status" value="1"/>
</dbReference>
<evidence type="ECO:0000313" key="8">
    <source>
        <dbReference type="Proteomes" id="UP001595755"/>
    </source>
</evidence>
<proteinExistence type="predicted"/>
<dbReference type="CDD" id="cd06579">
    <property type="entry name" value="TM_PBP1_transp_AraH_like"/>
    <property type="match status" value="1"/>
</dbReference>
<feature type="transmembrane region" description="Helical" evidence="6">
    <location>
        <begin position="61"/>
        <end position="80"/>
    </location>
</feature>
<evidence type="ECO:0000256" key="1">
    <source>
        <dbReference type="ARBA" id="ARBA00004651"/>
    </source>
</evidence>
<protein>
    <submittedName>
        <fullName evidence="7">ABC transporter permease</fullName>
    </submittedName>
</protein>
<evidence type="ECO:0000256" key="3">
    <source>
        <dbReference type="ARBA" id="ARBA00022692"/>
    </source>
</evidence>
<evidence type="ECO:0000256" key="5">
    <source>
        <dbReference type="ARBA" id="ARBA00023136"/>
    </source>
</evidence>
<name>A0ABV8S6U0_9BACL</name>
<accession>A0ABV8S6U0</accession>
<dbReference type="Pfam" id="PF02653">
    <property type="entry name" value="BPD_transp_2"/>
    <property type="match status" value="1"/>
</dbReference>
<feature type="transmembrane region" description="Helical" evidence="6">
    <location>
        <begin position="230"/>
        <end position="249"/>
    </location>
</feature>
<gene>
    <name evidence="7" type="ORF">ACFO1S_03825</name>
</gene>
<dbReference type="RefSeq" id="WP_204600518.1">
    <property type="nucleotide sequence ID" value="NZ_JBHSED010000003.1"/>
</dbReference>
<reference evidence="8" key="1">
    <citation type="journal article" date="2019" name="Int. J. Syst. Evol. Microbiol.">
        <title>The Global Catalogue of Microorganisms (GCM) 10K type strain sequencing project: providing services to taxonomists for standard genome sequencing and annotation.</title>
        <authorList>
            <consortium name="The Broad Institute Genomics Platform"/>
            <consortium name="The Broad Institute Genome Sequencing Center for Infectious Disease"/>
            <person name="Wu L."/>
            <person name="Ma J."/>
        </authorList>
    </citation>
    <scope>NUCLEOTIDE SEQUENCE [LARGE SCALE GENOMIC DNA]</scope>
    <source>
        <strain evidence="8">CGMCC 4.1641</strain>
    </source>
</reference>
<keyword evidence="8" id="KW-1185">Reference proteome</keyword>
<keyword evidence="4 6" id="KW-1133">Transmembrane helix</keyword>
<dbReference type="EMBL" id="JBHSED010000003">
    <property type="protein sequence ID" value="MFC4302568.1"/>
    <property type="molecule type" value="Genomic_DNA"/>
</dbReference>
<dbReference type="PANTHER" id="PTHR32196:SF72">
    <property type="entry name" value="RIBOSE IMPORT PERMEASE PROTEIN RBSC"/>
    <property type="match status" value="1"/>
</dbReference>
<evidence type="ECO:0000313" key="7">
    <source>
        <dbReference type="EMBL" id="MFC4302568.1"/>
    </source>
</evidence>
<dbReference type="Proteomes" id="UP001595755">
    <property type="component" value="Unassembled WGS sequence"/>
</dbReference>
<keyword evidence="3 6" id="KW-0812">Transmembrane</keyword>
<evidence type="ECO:0000256" key="4">
    <source>
        <dbReference type="ARBA" id="ARBA00022989"/>
    </source>
</evidence>
<feature type="transmembrane region" description="Helical" evidence="6">
    <location>
        <begin position="282"/>
        <end position="302"/>
    </location>
</feature>
<comment type="caution">
    <text evidence="7">The sequence shown here is derived from an EMBL/GenBank/DDBJ whole genome shotgun (WGS) entry which is preliminary data.</text>
</comment>
<feature type="transmembrane region" description="Helical" evidence="6">
    <location>
        <begin position="32"/>
        <end position="49"/>
    </location>
</feature>
<organism evidence="7 8">
    <name type="scientific">Cohnella boryungensis</name>
    <dbReference type="NCBI Taxonomy" id="768479"/>
    <lineage>
        <taxon>Bacteria</taxon>
        <taxon>Bacillati</taxon>
        <taxon>Bacillota</taxon>
        <taxon>Bacilli</taxon>
        <taxon>Bacillales</taxon>
        <taxon>Paenibacillaceae</taxon>
        <taxon>Cohnella</taxon>
    </lineage>
</organism>
<keyword evidence="2" id="KW-1003">Cell membrane</keyword>
<sequence>MGFKSGNQGSALTADAVTKGSSVDWKLLYRKYGILLIFVAIMIISALLNPNFLEPANLLNILRQNSVIAIIACAQTILIVSGMIDLSAGFVLTLSGCLACGVMVNTGSLPLALGTGIIVGGLCGWVNGFLVTRFGLQPFIATLAMANVASGITQVYTGGSAISRIGDLKYVGQGYLGPVPLPIVIMLFIVALTWFIMKYTRFGLYIYAIGGNEKATIASGIPVNRAKRRIFGLSGLFVGLAGVVLMARLNSGQPSVGAGYEFDAITAAIVGGTSFNGGIGNVFGTLIGALIVGMINNILNLMNVSTQYQLIIKGVLIAAAVIIDLRTKSARS</sequence>
<feature type="transmembrane region" description="Helical" evidence="6">
    <location>
        <begin position="179"/>
        <end position="197"/>
    </location>
</feature>